<feature type="compositionally biased region" description="Low complexity" evidence="1">
    <location>
        <begin position="57"/>
        <end position="71"/>
    </location>
</feature>
<protein>
    <submittedName>
        <fullName evidence="2">Uncharacterized protein</fullName>
    </submittedName>
</protein>
<feature type="compositionally biased region" description="Low complexity" evidence="1">
    <location>
        <begin position="17"/>
        <end position="39"/>
    </location>
</feature>
<feature type="non-terminal residue" evidence="2">
    <location>
        <position position="1"/>
    </location>
</feature>
<dbReference type="AlphaFoldDB" id="A0A822B2X3"/>
<reference evidence="2" key="1">
    <citation type="submission" date="2021-02" db="EMBL/GenBank/DDBJ databases">
        <authorList>
            <person name="Nowell W R."/>
        </authorList>
    </citation>
    <scope>NUCLEOTIDE SEQUENCE</scope>
</reference>
<accession>A0A822B2X3</accession>
<feature type="region of interest" description="Disordered" evidence="1">
    <location>
        <begin position="17"/>
        <end position="71"/>
    </location>
</feature>
<evidence type="ECO:0000256" key="1">
    <source>
        <dbReference type="SAM" id="MobiDB-lite"/>
    </source>
</evidence>
<dbReference type="EMBL" id="CAJOBP010114379">
    <property type="protein sequence ID" value="CAF5010430.1"/>
    <property type="molecule type" value="Genomic_DNA"/>
</dbReference>
<keyword evidence="3" id="KW-1185">Reference proteome</keyword>
<gene>
    <name evidence="2" type="ORF">UJA718_LOCUS50593</name>
</gene>
<proteinExistence type="predicted"/>
<feature type="non-terminal residue" evidence="2">
    <location>
        <position position="71"/>
    </location>
</feature>
<evidence type="ECO:0000313" key="3">
    <source>
        <dbReference type="Proteomes" id="UP000663873"/>
    </source>
</evidence>
<sequence>KILMAKLGSFFRRLFTSNSSDNQHSSSSSSPSSSSSSSSLKPETRKSVLIVAPLPSPKSTTYKSKSTTSQS</sequence>
<name>A0A822B2X3_9BILA</name>
<comment type="caution">
    <text evidence="2">The sequence shown here is derived from an EMBL/GenBank/DDBJ whole genome shotgun (WGS) entry which is preliminary data.</text>
</comment>
<evidence type="ECO:0000313" key="2">
    <source>
        <dbReference type="EMBL" id="CAF5010430.1"/>
    </source>
</evidence>
<organism evidence="2 3">
    <name type="scientific">Rotaria socialis</name>
    <dbReference type="NCBI Taxonomy" id="392032"/>
    <lineage>
        <taxon>Eukaryota</taxon>
        <taxon>Metazoa</taxon>
        <taxon>Spiralia</taxon>
        <taxon>Gnathifera</taxon>
        <taxon>Rotifera</taxon>
        <taxon>Eurotatoria</taxon>
        <taxon>Bdelloidea</taxon>
        <taxon>Philodinida</taxon>
        <taxon>Philodinidae</taxon>
        <taxon>Rotaria</taxon>
    </lineage>
</organism>
<dbReference type="Proteomes" id="UP000663873">
    <property type="component" value="Unassembled WGS sequence"/>
</dbReference>